<proteinExistence type="predicted"/>
<gene>
    <name evidence="4" type="ORF">AZI86_10050</name>
</gene>
<dbReference type="RefSeq" id="WP_061835143.1">
    <property type="nucleotide sequence ID" value="NZ_LUKE01000001.1"/>
</dbReference>
<dbReference type="OrthoDB" id="5293115at2"/>
<keyword evidence="1 2" id="KW-0732">Signal</keyword>
<feature type="chain" id="PRO_5007573592" description="Outer membrane protein beta-barrel domain-containing protein" evidence="2">
    <location>
        <begin position="23"/>
        <end position="190"/>
    </location>
</feature>
<feature type="domain" description="Outer membrane protein beta-barrel" evidence="3">
    <location>
        <begin position="8"/>
        <end position="188"/>
    </location>
</feature>
<evidence type="ECO:0000256" key="1">
    <source>
        <dbReference type="ARBA" id="ARBA00022729"/>
    </source>
</evidence>
<dbReference type="InterPro" id="IPR011250">
    <property type="entry name" value="OMP/PagP_B-barrel"/>
</dbReference>
<evidence type="ECO:0000313" key="4">
    <source>
        <dbReference type="EMBL" id="KYG67550.1"/>
    </source>
</evidence>
<evidence type="ECO:0000313" key="5">
    <source>
        <dbReference type="Proteomes" id="UP000075320"/>
    </source>
</evidence>
<feature type="signal peptide" evidence="2">
    <location>
        <begin position="1"/>
        <end position="22"/>
    </location>
</feature>
<dbReference type="SUPFAM" id="SSF56925">
    <property type="entry name" value="OMPA-like"/>
    <property type="match status" value="1"/>
</dbReference>
<evidence type="ECO:0000259" key="3">
    <source>
        <dbReference type="Pfam" id="PF13505"/>
    </source>
</evidence>
<dbReference type="AlphaFoldDB" id="A0A150WSY7"/>
<dbReference type="Pfam" id="PF13505">
    <property type="entry name" value="OMP_b-brl"/>
    <property type="match status" value="1"/>
</dbReference>
<sequence length="190" mass="20522">MNKIISTLGLLATMTLSSYAHAFYTELGASYGRKTTTFDQENSFDTESITGSLSIYFLERMALELSYTDATGVKKEKASLTDPRRTTTQKSQILGADLILAFADKKALFQPYVKGGGAQIKRSQTAVIEGAGTASIDPETATVPSYGAGMKIQLTETFGLKFSYDVWKTPLDGGAQTDDSSIRAGVTWIL</sequence>
<keyword evidence="5" id="KW-1185">Reference proteome</keyword>
<dbReference type="Gene3D" id="2.40.160.20">
    <property type="match status" value="1"/>
</dbReference>
<dbReference type="EMBL" id="LUKE01000001">
    <property type="protein sequence ID" value="KYG67550.1"/>
    <property type="molecule type" value="Genomic_DNA"/>
</dbReference>
<comment type="caution">
    <text evidence="4">The sequence shown here is derived from an EMBL/GenBank/DDBJ whole genome shotgun (WGS) entry which is preliminary data.</text>
</comment>
<accession>A0A150WSY7</accession>
<reference evidence="4 5" key="1">
    <citation type="submission" date="2016-03" db="EMBL/GenBank/DDBJ databases">
        <authorList>
            <person name="Ploux O."/>
        </authorList>
    </citation>
    <scope>NUCLEOTIDE SEQUENCE [LARGE SCALE GENOMIC DNA]</scope>
    <source>
        <strain evidence="4 5">R0</strain>
    </source>
</reference>
<evidence type="ECO:0000256" key="2">
    <source>
        <dbReference type="SAM" id="SignalP"/>
    </source>
</evidence>
<protein>
    <recommendedName>
        <fullName evidence="3">Outer membrane protein beta-barrel domain-containing protein</fullName>
    </recommendedName>
</protein>
<organism evidence="4 5">
    <name type="scientific">Bdellovibrio bacteriovorus</name>
    <dbReference type="NCBI Taxonomy" id="959"/>
    <lineage>
        <taxon>Bacteria</taxon>
        <taxon>Pseudomonadati</taxon>
        <taxon>Bdellovibrionota</taxon>
        <taxon>Bdellovibrionia</taxon>
        <taxon>Bdellovibrionales</taxon>
        <taxon>Pseudobdellovibrionaceae</taxon>
        <taxon>Bdellovibrio</taxon>
    </lineage>
</organism>
<name>A0A150WSY7_BDEBC</name>
<dbReference type="InterPro" id="IPR027385">
    <property type="entry name" value="Beta-barrel_OMP"/>
</dbReference>
<dbReference type="Proteomes" id="UP000075320">
    <property type="component" value="Unassembled WGS sequence"/>
</dbReference>